<keyword evidence="3" id="KW-1185">Reference proteome</keyword>
<evidence type="ECO:0008006" key="4">
    <source>
        <dbReference type="Google" id="ProtNLM"/>
    </source>
</evidence>
<evidence type="ECO:0000313" key="2">
    <source>
        <dbReference type="EMBL" id="MFB9259225.1"/>
    </source>
</evidence>
<dbReference type="RefSeq" id="WP_380023157.1">
    <property type="nucleotide sequence ID" value="NZ_JBHMDY010000004.1"/>
</dbReference>
<dbReference type="Proteomes" id="UP001589700">
    <property type="component" value="Unassembled WGS sequence"/>
</dbReference>
<evidence type="ECO:0000313" key="3">
    <source>
        <dbReference type="Proteomes" id="UP001589700"/>
    </source>
</evidence>
<sequence>MTDQGSARSWQVPASWGEAETRHGLGDASALSFGQDVIDGYARQVRVAGQECAEQASELVEALEEASAAASGMSAVLASAVPGGLMSGPALTECAALLARRASDCATETDRLAADMPRIAEGLVAADEEVARRVSRAAG</sequence>
<proteinExistence type="predicted"/>
<name>A0ABV5JQL6_9ACTN</name>
<evidence type="ECO:0000256" key="1">
    <source>
        <dbReference type="SAM" id="MobiDB-lite"/>
    </source>
</evidence>
<dbReference type="EMBL" id="JBHMDY010000004">
    <property type="protein sequence ID" value="MFB9259225.1"/>
    <property type="molecule type" value="Genomic_DNA"/>
</dbReference>
<organism evidence="2 3">
    <name type="scientific">Dietzia aerolata</name>
    <dbReference type="NCBI Taxonomy" id="595984"/>
    <lineage>
        <taxon>Bacteria</taxon>
        <taxon>Bacillati</taxon>
        <taxon>Actinomycetota</taxon>
        <taxon>Actinomycetes</taxon>
        <taxon>Mycobacteriales</taxon>
        <taxon>Dietziaceae</taxon>
        <taxon>Dietzia</taxon>
    </lineage>
</organism>
<comment type="caution">
    <text evidence="2">The sequence shown here is derived from an EMBL/GenBank/DDBJ whole genome shotgun (WGS) entry which is preliminary data.</text>
</comment>
<gene>
    <name evidence="2" type="ORF">ACFFVD_05360</name>
</gene>
<accession>A0ABV5JQL6</accession>
<feature type="region of interest" description="Disordered" evidence="1">
    <location>
        <begin position="1"/>
        <end position="21"/>
    </location>
</feature>
<reference evidence="2 3" key="1">
    <citation type="submission" date="2024-09" db="EMBL/GenBank/DDBJ databases">
        <authorList>
            <person name="Sun Q."/>
            <person name="Mori K."/>
        </authorList>
    </citation>
    <scope>NUCLEOTIDE SEQUENCE [LARGE SCALE GENOMIC DNA]</scope>
    <source>
        <strain evidence="2 3">CCM 7659</strain>
    </source>
</reference>
<protein>
    <recommendedName>
        <fullName evidence="4">HPt domain-containing protein</fullName>
    </recommendedName>
</protein>